<comment type="similarity">
    <text evidence="1">Belongs to the type-I restriction system S methylase family.</text>
</comment>
<dbReference type="Pfam" id="PF01420">
    <property type="entry name" value="Methylase_S"/>
    <property type="match status" value="1"/>
</dbReference>
<dbReference type="RefSeq" id="WP_188764674.1">
    <property type="nucleotide sequence ID" value="NZ_BMKK01000001.1"/>
</dbReference>
<sequence>MKTEKFKDLYFFQSKSSIQAGEGISDGEFPFYTSSEKLTKSLNSSQFNTQALVFGTGGKANIHYAKGRFSVSTDCLVASSKQEHVNIKFVYYYLFGNLHIFSTKCLLNFDGVGIADNRAAFRFDSPRSY</sequence>
<dbReference type="SUPFAM" id="SSF116734">
    <property type="entry name" value="DNA methylase specificity domain"/>
    <property type="match status" value="1"/>
</dbReference>
<evidence type="ECO:0000256" key="2">
    <source>
        <dbReference type="ARBA" id="ARBA00022747"/>
    </source>
</evidence>
<dbReference type="AlphaFoldDB" id="A0A916YIZ4"/>
<reference evidence="5" key="1">
    <citation type="journal article" date="2014" name="Int. J. Syst. Evol. Microbiol.">
        <title>Complete genome sequence of Corynebacterium casei LMG S-19264T (=DSM 44701T), isolated from a smear-ripened cheese.</title>
        <authorList>
            <consortium name="US DOE Joint Genome Institute (JGI-PGF)"/>
            <person name="Walter F."/>
            <person name="Albersmeier A."/>
            <person name="Kalinowski J."/>
            <person name="Ruckert C."/>
        </authorList>
    </citation>
    <scope>NUCLEOTIDE SEQUENCE</scope>
    <source>
        <strain evidence="5">CGMCC 1.15958</strain>
    </source>
</reference>
<dbReference type="GO" id="GO:0009307">
    <property type="term" value="P:DNA restriction-modification system"/>
    <property type="evidence" value="ECO:0007669"/>
    <property type="project" value="UniProtKB-KW"/>
</dbReference>
<dbReference type="Gene3D" id="3.90.220.20">
    <property type="entry name" value="DNA methylase specificity domains"/>
    <property type="match status" value="1"/>
</dbReference>
<protein>
    <recommendedName>
        <fullName evidence="4">Type I restriction modification DNA specificity domain-containing protein</fullName>
    </recommendedName>
</protein>
<accession>A0A916YIZ4</accession>
<reference evidence="5" key="2">
    <citation type="submission" date="2020-09" db="EMBL/GenBank/DDBJ databases">
        <authorList>
            <person name="Sun Q."/>
            <person name="Zhou Y."/>
        </authorList>
    </citation>
    <scope>NUCLEOTIDE SEQUENCE</scope>
    <source>
        <strain evidence="5">CGMCC 1.15958</strain>
    </source>
</reference>
<dbReference type="GO" id="GO:0003677">
    <property type="term" value="F:DNA binding"/>
    <property type="evidence" value="ECO:0007669"/>
    <property type="project" value="UniProtKB-KW"/>
</dbReference>
<evidence type="ECO:0000313" key="6">
    <source>
        <dbReference type="Proteomes" id="UP000609064"/>
    </source>
</evidence>
<evidence type="ECO:0000256" key="1">
    <source>
        <dbReference type="ARBA" id="ARBA00010923"/>
    </source>
</evidence>
<organism evidence="5 6">
    <name type="scientific">Emticicia aquatilis</name>
    <dbReference type="NCBI Taxonomy" id="1537369"/>
    <lineage>
        <taxon>Bacteria</taxon>
        <taxon>Pseudomonadati</taxon>
        <taxon>Bacteroidota</taxon>
        <taxon>Cytophagia</taxon>
        <taxon>Cytophagales</taxon>
        <taxon>Leadbetterellaceae</taxon>
        <taxon>Emticicia</taxon>
    </lineage>
</organism>
<feature type="domain" description="Type I restriction modification DNA specificity" evidence="4">
    <location>
        <begin position="5"/>
        <end position="102"/>
    </location>
</feature>
<dbReference type="EMBL" id="BMKK01000001">
    <property type="protein sequence ID" value="GGD45985.1"/>
    <property type="molecule type" value="Genomic_DNA"/>
</dbReference>
<keyword evidence="6" id="KW-1185">Reference proteome</keyword>
<name>A0A916YIZ4_9BACT</name>
<keyword evidence="2" id="KW-0680">Restriction system</keyword>
<dbReference type="InterPro" id="IPR000055">
    <property type="entry name" value="Restrct_endonuc_typeI_TRD"/>
</dbReference>
<proteinExistence type="inferred from homology"/>
<dbReference type="Proteomes" id="UP000609064">
    <property type="component" value="Unassembled WGS sequence"/>
</dbReference>
<evidence type="ECO:0000259" key="4">
    <source>
        <dbReference type="Pfam" id="PF01420"/>
    </source>
</evidence>
<keyword evidence="3" id="KW-0238">DNA-binding</keyword>
<comment type="caution">
    <text evidence="5">The sequence shown here is derived from an EMBL/GenBank/DDBJ whole genome shotgun (WGS) entry which is preliminary data.</text>
</comment>
<evidence type="ECO:0000256" key="3">
    <source>
        <dbReference type="ARBA" id="ARBA00023125"/>
    </source>
</evidence>
<dbReference type="InterPro" id="IPR044946">
    <property type="entry name" value="Restrct_endonuc_typeI_TRD_sf"/>
</dbReference>
<evidence type="ECO:0000313" key="5">
    <source>
        <dbReference type="EMBL" id="GGD45985.1"/>
    </source>
</evidence>
<gene>
    <name evidence="5" type="ORF">GCM10011514_07480</name>
</gene>